<feature type="domain" description="TTF-type" evidence="1">
    <location>
        <begin position="107"/>
        <end position="201"/>
    </location>
</feature>
<dbReference type="GO" id="GO:0046983">
    <property type="term" value="F:protein dimerization activity"/>
    <property type="evidence" value="ECO:0007669"/>
    <property type="project" value="InterPro"/>
</dbReference>
<dbReference type="Pfam" id="PF14291">
    <property type="entry name" value="DUF4371"/>
    <property type="match status" value="1"/>
</dbReference>
<evidence type="ECO:0000313" key="4">
    <source>
        <dbReference type="Proteomes" id="UP000663842"/>
    </source>
</evidence>
<gene>
    <name evidence="3" type="ORF">UXM345_LOCUS32908</name>
    <name evidence="2" type="ORF">XDN619_LOCUS6965</name>
</gene>
<dbReference type="AlphaFoldDB" id="A0A820HDL0"/>
<accession>A0A820HDL0</accession>
<dbReference type="EMBL" id="CAJNRG010002006">
    <property type="protein sequence ID" value="CAF2042443.1"/>
    <property type="molecule type" value="Genomic_DNA"/>
</dbReference>
<dbReference type="PANTHER" id="PTHR45749">
    <property type="match status" value="1"/>
</dbReference>
<dbReference type="Pfam" id="PF05699">
    <property type="entry name" value="Dimer_Tnp_hAT"/>
    <property type="match status" value="1"/>
</dbReference>
<dbReference type="Proteomes" id="UP000663842">
    <property type="component" value="Unassembled WGS sequence"/>
</dbReference>
<protein>
    <recommendedName>
        <fullName evidence="1">TTF-type domain-containing protein</fullName>
    </recommendedName>
</protein>
<sequence>MADKRSLIHPFFTVKKKKQTESTEGTEPTADLSASINNCNDVNIEENPDRYTSLIIVDDELEEDVSSSFVNDQSEKLLSKCDLVCCTSSKVYVPVIASDLQSTSIKGLQSCQETWFKIFSWLTFCKTTKKLYCFYCRAAVSQNLHQTSDLSTNMSFTSTGFCDWKNALRGLRQHNHSRFHSECLYVVQQQSKPSILVQIDTVTKQQQEQRRRLFMAEVSSLQYLLRQGIALRGRSENEGNLFQLMLLRSVDITGLDQWLHDKKYLSHDIVNELAKEMALIILRNLCIEISNKPFFALICDESTDESGKTQLSISIRSVDECFGIHEDCLGLYELESQDAKHIATVILDVLIRCNLNVEACRGQAYDGAATMSGVHGGVAVYILQRQKKAFFVHCNAHCLDLALQDLTKVSITINVALNITKDIVNFVRRSPKRLNIAEKLSFDLCITSSQLKPLCPTRWTVRASSMNSLLANHHLIQSVMKELVEQKGESGVKAAGWLNQMENFQTFFGLKLGHVIFVATEELSCSLQRIDNCLHDVLCAVNVLISYFTRIRSNEYFETFYSKVVTEAEFLTDETRLPRVRRPPNRFVTDTTLIPEVSENCTELYRKQYQNVIDEVLKALNNRFKQSIFPLLCQVQEFIIVVANGSCASTIDKFCAEIQAFIVDDINCERLKQECAMVPDFFRTVIDNKEMGIKKVTKISTIIDVLNVEPIGKTMFHQFNQLLRLYLTVPVTTATAERSFSVMNRMKTCLRSTMTPTRLNSVFLTHIYKEKTDYIDLRSLCSTFASKNEQRKLFFGIF</sequence>
<name>A0A820HDL0_9BILA</name>
<dbReference type="PANTHER" id="PTHR45749:SF21">
    <property type="entry name" value="DUF4371 DOMAIN-CONTAINING PROTEIN"/>
    <property type="match status" value="1"/>
</dbReference>
<dbReference type="Proteomes" id="UP000663887">
    <property type="component" value="Unassembled WGS sequence"/>
</dbReference>
<dbReference type="SMART" id="SM00597">
    <property type="entry name" value="ZnF_TTF"/>
    <property type="match status" value="1"/>
</dbReference>
<dbReference type="InterPro" id="IPR025398">
    <property type="entry name" value="DUF4371"/>
</dbReference>
<dbReference type="EMBL" id="CAJOBF010010455">
    <property type="protein sequence ID" value="CAF4291643.1"/>
    <property type="molecule type" value="Genomic_DNA"/>
</dbReference>
<evidence type="ECO:0000313" key="2">
    <source>
        <dbReference type="EMBL" id="CAF2042443.1"/>
    </source>
</evidence>
<comment type="caution">
    <text evidence="3">The sequence shown here is derived from an EMBL/GenBank/DDBJ whole genome shotgun (WGS) entry which is preliminary data.</text>
</comment>
<organism evidence="3 4">
    <name type="scientific">Rotaria magnacalcarata</name>
    <dbReference type="NCBI Taxonomy" id="392030"/>
    <lineage>
        <taxon>Eukaryota</taxon>
        <taxon>Metazoa</taxon>
        <taxon>Spiralia</taxon>
        <taxon>Gnathifera</taxon>
        <taxon>Rotifera</taxon>
        <taxon>Eurotatoria</taxon>
        <taxon>Bdelloidea</taxon>
        <taxon>Philodinida</taxon>
        <taxon>Philodinidae</taxon>
        <taxon>Rotaria</taxon>
    </lineage>
</organism>
<dbReference type="InterPro" id="IPR008906">
    <property type="entry name" value="HATC_C_dom"/>
</dbReference>
<dbReference type="SUPFAM" id="SSF53098">
    <property type="entry name" value="Ribonuclease H-like"/>
    <property type="match status" value="1"/>
</dbReference>
<reference evidence="3" key="1">
    <citation type="submission" date="2021-02" db="EMBL/GenBank/DDBJ databases">
        <authorList>
            <person name="Nowell W R."/>
        </authorList>
    </citation>
    <scope>NUCLEOTIDE SEQUENCE</scope>
</reference>
<proteinExistence type="predicted"/>
<dbReference type="InterPro" id="IPR012337">
    <property type="entry name" value="RNaseH-like_sf"/>
</dbReference>
<dbReference type="InterPro" id="IPR006580">
    <property type="entry name" value="Znf_TTF"/>
</dbReference>
<evidence type="ECO:0000313" key="3">
    <source>
        <dbReference type="EMBL" id="CAF4291643.1"/>
    </source>
</evidence>
<evidence type="ECO:0000259" key="1">
    <source>
        <dbReference type="SMART" id="SM00597"/>
    </source>
</evidence>